<dbReference type="Ensembl" id="ENSGWIT00000049144.1">
    <property type="protein sequence ID" value="ENSGWIP00000045379.1"/>
    <property type="gene ID" value="ENSGWIG00000022478.1"/>
</dbReference>
<dbReference type="GO" id="GO:0004896">
    <property type="term" value="F:cytokine receptor activity"/>
    <property type="evidence" value="ECO:0007669"/>
    <property type="project" value="TreeGrafter"/>
</dbReference>
<keyword evidence="4" id="KW-0675">Receptor</keyword>
<keyword evidence="5" id="KW-0325">Glycoprotein</keyword>
<dbReference type="PANTHER" id="PTHR23036">
    <property type="entry name" value="CYTOKINE RECEPTOR"/>
    <property type="match status" value="1"/>
</dbReference>
<accession>A0A8C5HIT0</accession>
<feature type="transmembrane region" description="Helical" evidence="6">
    <location>
        <begin position="279"/>
        <end position="302"/>
    </location>
</feature>
<dbReference type="GO" id="GO:0019955">
    <property type="term" value="F:cytokine binding"/>
    <property type="evidence" value="ECO:0007669"/>
    <property type="project" value="TreeGrafter"/>
</dbReference>
<dbReference type="CDD" id="cd00063">
    <property type="entry name" value="FN3"/>
    <property type="match status" value="2"/>
</dbReference>
<evidence type="ECO:0000313" key="9">
    <source>
        <dbReference type="Proteomes" id="UP000694680"/>
    </source>
</evidence>
<evidence type="ECO:0000256" key="1">
    <source>
        <dbReference type="ARBA" id="ARBA00022729"/>
    </source>
</evidence>
<reference evidence="8" key="1">
    <citation type="submission" date="2020-06" db="EMBL/GenBank/DDBJ databases">
        <authorList>
            <consortium name="Wellcome Sanger Institute Data Sharing"/>
        </authorList>
    </citation>
    <scope>NUCLEOTIDE SEQUENCE [LARGE SCALE GENOMIC DNA]</scope>
</reference>
<dbReference type="GO" id="GO:0043235">
    <property type="term" value="C:receptor complex"/>
    <property type="evidence" value="ECO:0007669"/>
    <property type="project" value="TreeGrafter"/>
</dbReference>
<feature type="domain" description="Fibronectin type-III" evidence="7">
    <location>
        <begin position="1"/>
        <end position="85"/>
    </location>
</feature>
<keyword evidence="3" id="KW-1015">Disulfide bond</keyword>
<evidence type="ECO:0000259" key="7">
    <source>
        <dbReference type="PROSITE" id="PS50853"/>
    </source>
</evidence>
<evidence type="ECO:0000256" key="2">
    <source>
        <dbReference type="ARBA" id="ARBA00022737"/>
    </source>
</evidence>
<reference evidence="8" key="3">
    <citation type="submission" date="2025-09" db="UniProtKB">
        <authorList>
            <consortium name="Ensembl"/>
        </authorList>
    </citation>
    <scope>IDENTIFICATION</scope>
</reference>
<name>A0A8C5HIT0_GOUWI</name>
<keyword evidence="6" id="KW-0812">Transmembrane</keyword>
<evidence type="ECO:0000256" key="5">
    <source>
        <dbReference type="ARBA" id="ARBA00023180"/>
    </source>
</evidence>
<dbReference type="InterPro" id="IPR050379">
    <property type="entry name" value="Type-I_Cytokine_Rcpt"/>
</dbReference>
<sequence>MQRKENQTIIIWKRPRANQSHGDIIDYDVSWTKPGAASDTNKATVSHRHHSVALSLNSSEEHIVTVTARNINGSSSPSTITISPDKAALNNSWITGSNGTFSLSWPASPAASCGYIVDWCPTFSEDHVEWLRAAPNETNVTVKSDSFKDGIRYSLSIYACTRGSPVLLQRREGYVQEKRIEDDLFKPLNFKQHQLDVEIFWDSFSLRKQSAFIQGYVLYYQELNGHIFRVKSDDPHSTSITAKNLRITWYSFTVTAVTSVGECGNTSITAKLNSQTEDLFMHILVALLGLSGFISLSTIFCYKHWSSIKHKVYPPIPKPVLSEKWLISLGQPRGHSLHLDHSLCSEADIQDPPELLLHYGTLVTTDVNQRDKLAMTQTSLENYNTHHQKYISHQPRLLPTAVTSAASHSPGLTNPSYNLTVQTETLTTCPGLQHQEDTTGKEMWGGEQPQSVAMTFSGRQKVEDLGGPMCCDHSYISLPSASSHRNQQW</sequence>
<proteinExistence type="predicted"/>
<keyword evidence="2" id="KW-0677">Repeat</keyword>
<evidence type="ECO:0000256" key="4">
    <source>
        <dbReference type="ARBA" id="ARBA00023170"/>
    </source>
</evidence>
<dbReference type="GO" id="GO:0009897">
    <property type="term" value="C:external side of plasma membrane"/>
    <property type="evidence" value="ECO:0007669"/>
    <property type="project" value="TreeGrafter"/>
</dbReference>
<evidence type="ECO:0000313" key="8">
    <source>
        <dbReference type="Ensembl" id="ENSGWIP00000045379.1"/>
    </source>
</evidence>
<dbReference type="InterPro" id="IPR003961">
    <property type="entry name" value="FN3_dom"/>
</dbReference>
<keyword evidence="1" id="KW-0732">Signal</keyword>
<dbReference type="PROSITE" id="PS50853">
    <property type="entry name" value="FN3"/>
    <property type="match status" value="1"/>
</dbReference>
<evidence type="ECO:0000256" key="3">
    <source>
        <dbReference type="ARBA" id="ARBA00023157"/>
    </source>
</evidence>
<protein>
    <recommendedName>
        <fullName evidence="7">Fibronectin type-III domain-containing protein</fullName>
    </recommendedName>
</protein>
<dbReference type="InterPro" id="IPR036116">
    <property type="entry name" value="FN3_sf"/>
</dbReference>
<dbReference type="Gene3D" id="2.60.40.10">
    <property type="entry name" value="Immunoglobulins"/>
    <property type="match status" value="3"/>
</dbReference>
<organism evidence="8 9">
    <name type="scientific">Gouania willdenowi</name>
    <name type="common">Blunt-snouted clingfish</name>
    <name type="synonym">Lepadogaster willdenowi</name>
    <dbReference type="NCBI Taxonomy" id="441366"/>
    <lineage>
        <taxon>Eukaryota</taxon>
        <taxon>Metazoa</taxon>
        <taxon>Chordata</taxon>
        <taxon>Craniata</taxon>
        <taxon>Vertebrata</taxon>
        <taxon>Euteleostomi</taxon>
        <taxon>Actinopterygii</taxon>
        <taxon>Neopterygii</taxon>
        <taxon>Teleostei</taxon>
        <taxon>Neoteleostei</taxon>
        <taxon>Acanthomorphata</taxon>
        <taxon>Ovalentaria</taxon>
        <taxon>Blenniimorphae</taxon>
        <taxon>Blenniiformes</taxon>
        <taxon>Gobiesocoidei</taxon>
        <taxon>Gobiesocidae</taxon>
        <taxon>Gobiesocinae</taxon>
        <taxon>Gouania</taxon>
    </lineage>
</organism>
<dbReference type="AlphaFoldDB" id="A0A8C5HIT0"/>
<evidence type="ECO:0000256" key="6">
    <source>
        <dbReference type="SAM" id="Phobius"/>
    </source>
</evidence>
<reference evidence="8" key="2">
    <citation type="submission" date="2025-08" db="UniProtKB">
        <authorList>
            <consortium name="Ensembl"/>
        </authorList>
    </citation>
    <scope>IDENTIFICATION</scope>
</reference>
<dbReference type="InterPro" id="IPR013783">
    <property type="entry name" value="Ig-like_fold"/>
</dbReference>
<dbReference type="PANTHER" id="PTHR23036:SF95">
    <property type="entry name" value="ONCOSTATIN-M-SPECIFIC RECEPTOR SUBUNIT BETA"/>
    <property type="match status" value="1"/>
</dbReference>
<keyword evidence="9" id="KW-1185">Reference proteome</keyword>
<keyword evidence="6" id="KW-0472">Membrane</keyword>
<dbReference type="Proteomes" id="UP000694680">
    <property type="component" value="Chromosome 12"/>
</dbReference>
<keyword evidence="6" id="KW-1133">Transmembrane helix</keyword>
<dbReference type="SUPFAM" id="SSF49265">
    <property type="entry name" value="Fibronectin type III"/>
    <property type="match status" value="2"/>
</dbReference>